<proteinExistence type="predicted"/>
<dbReference type="InterPro" id="IPR029063">
    <property type="entry name" value="SAM-dependent_MTases_sf"/>
</dbReference>
<dbReference type="AlphaFoldDB" id="A0A2V4YBI6"/>
<dbReference type="GO" id="GO:0032259">
    <property type="term" value="P:methylation"/>
    <property type="evidence" value="ECO:0007669"/>
    <property type="project" value="UniProtKB-KW"/>
</dbReference>
<reference evidence="4 5" key="1">
    <citation type="submission" date="2018-06" db="EMBL/GenBank/DDBJ databases">
        <title>Genomic Encyclopedia of Type Strains, Phase III (KMG-III): the genomes of soil and plant-associated and newly described type strains.</title>
        <authorList>
            <person name="Whitman W."/>
        </authorList>
    </citation>
    <scope>NUCLEOTIDE SEQUENCE [LARGE SCALE GENOMIC DNA]</scope>
    <source>
        <strain evidence="4 5">CECT 7945</strain>
    </source>
</reference>
<accession>A0A2V4YBI6</accession>
<evidence type="ECO:0000313" key="4">
    <source>
        <dbReference type="EMBL" id="PYE80437.1"/>
    </source>
</evidence>
<dbReference type="PANTHER" id="PTHR43861">
    <property type="entry name" value="TRANS-ACONITATE 2-METHYLTRANSFERASE-RELATED"/>
    <property type="match status" value="1"/>
</dbReference>
<evidence type="ECO:0000259" key="3">
    <source>
        <dbReference type="Pfam" id="PF13649"/>
    </source>
</evidence>
<dbReference type="Proteomes" id="UP000248054">
    <property type="component" value="Unassembled WGS sequence"/>
</dbReference>
<dbReference type="Pfam" id="PF13649">
    <property type="entry name" value="Methyltransf_25"/>
    <property type="match status" value="1"/>
</dbReference>
<gene>
    <name evidence="4" type="ORF">DFQ11_10534</name>
</gene>
<evidence type="ECO:0000256" key="1">
    <source>
        <dbReference type="ARBA" id="ARBA00022603"/>
    </source>
</evidence>
<keyword evidence="5" id="KW-1185">Reference proteome</keyword>
<dbReference type="InterPro" id="IPR041698">
    <property type="entry name" value="Methyltransf_25"/>
</dbReference>
<dbReference type="SUPFAM" id="SSF53335">
    <property type="entry name" value="S-adenosyl-L-methionine-dependent methyltransferases"/>
    <property type="match status" value="1"/>
</dbReference>
<dbReference type="OrthoDB" id="9789123at2"/>
<dbReference type="Gene3D" id="3.40.50.150">
    <property type="entry name" value="Vaccinia Virus protein VP39"/>
    <property type="match status" value="1"/>
</dbReference>
<name>A0A2V4YBI6_9FLAO</name>
<evidence type="ECO:0000313" key="5">
    <source>
        <dbReference type="Proteomes" id="UP000248054"/>
    </source>
</evidence>
<comment type="caution">
    <text evidence="4">The sequence shown here is derived from an EMBL/GenBank/DDBJ whole genome shotgun (WGS) entry which is preliminary data.</text>
</comment>
<feature type="domain" description="Methyltransferase" evidence="3">
    <location>
        <begin position="47"/>
        <end position="138"/>
    </location>
</feature>
<dbReference type="GO" id="GO:0008168">
    <property type="term" value="F:methyltransferase activity"/>
    <property type="evidence" value="ECO:0007669"/>
    <property type="project" value="UniProtKB-KW"/>
</dbReference>
<evidence type="ECO:0000256" key="2">
    <source>
        <dbReference type="ARBA" id="ARBA00022679"/>
    </source>
</evidence>
<keyword evidence="1 4" id="KW-0489">Methyltransferase</keyword>
<dbReference type="EMBL" id="QJTD01000005">
    <property type="protein sequence ID" value="PYE80437.1"/>
    <property type="molecule type" value="Genomic_DNA"/>
</dbReference>
<protein>
    <submittedName>
        <fullName evidence="4">Methyltransferase family protein</fullName>
    </submittedName>
</protein>
<dbReference type="RefSeq" id="WP_110475955.1">
    <property type="nucleotide sequence ID" value="NZ_BMWQ01000005.1"/>
</dbReference>
<sequence>MDKYQETFETWNKVAKNYDDKFMKLDLYNETYDAFLNLIPTPKASLIDIGCGPGHISKYLLSKNSELRLTGIDISENMISLAKQNVPNAHYEVMDIREIHNLNEKYDAIICGFCIPYLSKADVSKLITDCKNLLNNNGVLYLSFVPGQYSHSGFISGSMTNRVYFYYHLLNSIKKQLKDASFELQKSFQIKYPKADKTPENQYIIISKLV</sequence>
<keyword evidence="2 4" id="KW-0808">Transferase</keyword>
<organism evidence="4 5">
    <name type="scientific">Winogradskyella epiphytica</name>
    <dbReference type="NCBI Taxonomy" id="262005"/>
    <lineage>
        <taxon>Bacteria</taxon>
        <taxon>Pseudomonadati</taxon>
        <taxon>Bacteroidota</taxon>
        <taxon>Flavobacteriia</taxon>
        <taxon>Flavobacteriales</taxon>
        <taxon>Flavobacteriaceae</taxon>
        <taxon>Winogradskyella</taxon>
    </lineage>
</organism>
<dbReference type="CDD" id="cd02440">
    <property type="entry name" value="AdoMet_MTases"/>
    <property type="match status" value="1"/>
</dbReference>
<dbReference type="PANTHER" id="PTHR43861:SF1">
    <property type="entry name" value="TRANS-ACONITATE 2-METHYLTRANSFERASE"/>
    <property type="match status" value="1"/>
</dbReference>